<protein>
    <submittedName>
        <fullName evidence="1">Uncharacterized protein</fullName>
    </submittedName>
</protein>
<dbReference type="AlphaFoldDB" id="A0A178HEH1"/>
<accession>A0A178HEH1</accession>
<dbReference type="Proteomes" id="UP000251923">
    <property type="component" value="Unassembled WGS sequence"/>
</dbReference>
<dbReference type="EMBL" id="QMHM01000006">
    <property type="protein sequence ID" value="RAV79902.1"/>
    <property type="molecule type" value="Genomic_DNA"/>
</dbReference>
<dbReference type="RefSeq" id="WP_064293333.1">
    <property type="nucleotide sequence ID" value="NZ_JASODG010000006.1"/>
</dbReference>
<evidence type="ECO:0000313" key="2">
    <source>
        <dbReference type="Proteomes" id="UP000251923"/>
    </source>
</evidence>
<evidence type="ECO:0000313" key="1">
    <source>
        <dbReference type="EMBL" id="RAV79902.1"/>
    </source>
</evidence>
<reference evidence="1 2" key="1">
    <citation type="submission" date="2018-04" db="EMBL/GenBank/DDBJ databases">
        <title>Aerococcus urinae genomes.</title>
        <authorList>
            <person name="Hilt E."/>
            <person name="Gilbert N.M."/>
            <person name="Thomas-White K."/>
            <person name="Putonti C."/>
            <person name="Lewis A.L."/>
            <person name="Visck K.L."/>
            <person name="Wolfe A.J."/>
        </authorList>
    </citation>
    <scope>NUCLEOTIDE SEQUENCE [LARGE SCALE GENOMIC DNA]</scope>
    <source>
        <strain evidence="1 2">UMB7480</strain>
    </source>
</reference>
<gene>
    <name evidence="1" type="ORF">DBT54_04275</name>
</gene>
<name>A0A178HEH1_9LACT</name>
<comment type="caution">
    <text evidence="1">The sequence shown here is derived from an EMBL/GenBank/DDBJ whole genome shotgun (WGS) entry which is preliminary data.</text>
</comment>
<proteinExistence type="predicted"/>
<sequence>MTHKEDLAKASQYYILHSQDYRINIILALIFCGLFCAGVYSFNLFPGDQGGDIILLLVWVLMLGIGLLFGNSMVIDLTVKDKLSRRLEFILASGIQVKDLVIAYSFQMCRFSMIIPFILLMAFVYLPIFDFSFMYIVLLFFSTTALVFTLILYFNLLAIEQKHLKFFKYLLFAAVNLLIYFLGSFSDVFLNFLQDHQIPLAYFILGLNGLLLVIFAFLSYFKLSKLTNERVIRQEGTWS</sequence>
<organism evidence="1 2">
    <name type="scientific">Aerococcus urinae</name>
    <dbReference type="NCBI Taxonomy" id="1376"/>
    <lineage>
        <taxon>Bacteria</taxon>
        <taxon>Bacillati</taxon>
        <taxon>Bacillota</taxon>
        <taxon>Bacilli</taxon>
        <taxon>Lactobacillales</taxon>
        <taxon>Aerococcaceae</taxon>
        <taxon>Aerococcus</taxon>
    </lineage>
</organism>
<dbReference type="GeneID" id="86971550"/>